<dbReference type="AlphaFoldDB" id="A0A1J0GFL8"/>
<keyword evidence="2" id="KW-1185">Reference proteome</keyword>
<evidence type="ECO:0000313" key="2">
    <source>
        <dbReference type="Proteomes" id="UP000182569"/>
    </source>
</evidence>
<evidence type="ECO:0008006" key="3">
    <source>
        <dbReference type="Google" id="ProtNLM"/>
    </source>
</evidence>
<dbReference type="EMBL" id="CP015756">
    <property type="protein sequence ID" value="APC40079.1"/>
    <property type="molecule type" value="Genomic_DNA"/>
</dbReference>
<dbReference type="OrthoDB" id="2454533at2"/>
<organism evidence="1 2">
    <name type="scientific">Clostridium estertheticum subsp. estertheticum</name>
    <dbReference type="NCBI Taxonomy" id="1552"/>
    <lineage>
        <taxon>Bacteria</taxon>
        <taxon>Bacillati</taxon>
        <taxon>Bacillota</taxon>
        <taxon>Clostridia</taxon>
        <taxon>Eubacteriales</taxon>
        <taxon>Clostridiaceae</taxon>
        <taxon>Clostridium</taxon>
    </lineage>
</organism>
<sequence>MKRIRRYSLLVTILSVITIFGAFTACSKSQPQPQSEKTNPYNGRTLNIGVIGEPPNVREKQVTFVKIKFSDLEKNLFSSQYDTIFITKNNLSEASQGKYASIYKKSKIPFFFIQTEKSYVPFVMEDLTYDNAPTVTDQTYATGILYTGAKLNTWGYGLYNDIENQANIKDVYSRIFETILKNATSK</sequence>
<protein>
    <recommendedName>
        <fullName evidence="3">Transcription elongation factor GreAB</fullName>
    </recommendedName>
</protein>
<name>A0A1J0GFL8_9CLOT</name>
<dbReference type="Proteomes" id="UP000182569">
    <property type="component" value="Chromosome"/>
</dbReference>
<accession>A0A1J0GFL8</accession>
<dbReference type="PROSITE" id="PS51257">
    <property type="entry name" value="PROKAR_LIPOPROTEIN"/>
    <property type="match status" value="1"/>
</dbReference>
<gene>
    <name evidence="1" type="ORF">A7L45_08350</name>
</gene>
<evidence type="ECO:0000313" key="1">
    <source>
        <dbReference type="EMBL" id="APC40079.1"/>
    </source>
</evidence>
<dbReference type="KEGG" id="ceu:A7L45_08350"/>
<reference evidence="2" key="1">
    <citation type="journal article" date="2016" name="Front. Microbiol.">
        <title>Complete Genome Sequence of Clostridium estertheticum DSM 8809, a Microbe Identified in Spoiled Vacuum Packed Beef.</title>
        <authorList>
            <person name="Yu Z."/>
            <person name="Gunn L."/>
            <person name="Brennan E."/>
            <person name="Reid R."/>
            <person name="Wall P.G."/>
            <person name="Gaora O.P."/>
            <person name="Hurley D."/>
            <person name="Bolton D."/>
            <person name="Fanning S."/>
        </authorList>
    </citation>
    <scope>NUCLEOTIDE SEQUENCE [LARGE SCALE GENOMIC DNA]</scope>
    <source>
        <strain evidence="2">DSM 8809</strain>
    </source>
</reference>
<proteinExistence type="predicted"/>